<dbReference type="PANTHER" id="PTHR11012:SF48">
    <property type="entry name" value="CHK KINASE-LIKE DOMAIN-CONTAINING PROTEIN-RELATED"/>
    <property type="match status" value="1"/>
</dbReference>
<dbReference type="PANTHER" id="PTHR11012">
    <property type="entry name" value="PROTEIN KINASE-LIKE DOMAIN-CONTAINING"/>
    <property type="match status" value="1"/>
</dbReference>
<dbReference type="SMART" id="SM00587">
    <property type="entry name" value="CHK"/>
    <property type="match status" value="1"/>
</dbReference>
<proteinExistence type="predicted"/>
<dbReference type="Gene3D" id="3.90.1200.10">
    <property type="match status" value="1"/>
</dbReference>
<gene>
    <name evidence="2" type="ORF">NQ318_020304</name>
</gene>
<dbReference type="SUPFAM" id="SSF56112">
    <property type="entry name" value="Protein kinase-like (PK-like)"/>
    <property type="match status" value="1"/>
</dbReference>
<dbReference type="AlphaFoldDB" id="A0AAV8ZBS7"/>
<dbReference type="EMBL" id="JAPWTK010000007">
    <property type="protein sequence ID" value="KAJ8961000.1"/>
    <property type="molecule type" value="Genomic_DNA"/>
</dbReference>
<accession>A0AAV8ZBS7</accession>
<evidence type="ECO:0000313" key="2">
    <source>
        <dbReference type="EMBL" id="KAJ8961000.1"/>
    </source>
</evidence>
<dbReference type="Proteomes" id="UP001162162">
    <property type="component" value="Unassembled WGS sequence"/>
</dbReference>
<sequence length="416" mass="48894">MEGSEVLSENQCKKIIERYAKTKDVTVKFYSVNLLKSQLDGLIGEQYIVKVHYLVNDEEKIAQFFLKTLNGSNPIMFDLAKSIYAYEKEAFYYETFTPLARSKGLDHDIAPKSYLCEPYVIVLEDLSLLSYRGTVKKQSLDIKHCRICLETLAKFHLRPILYEMAKSKELGKNYTLEDEFRTILEDKVVSREENGATKFMRNSIEGIFHLIELIPENGISRDDFREKLREVFDDIMASQGDSMGFRSTLLHGDLWSSNFLYRYEDNEIVDCKLIDFQTLTYGHPAMDILQFILTNTRKSFRNEHQNELITYYYDYMSELLVEKGLSVADVFPEDEFKKSCEISVLPAKIHAVIDRSITHISDETFLEASRTQEDFAKFLFHDRKKYIENSFNEDLYFKELMTEDVTELREMLFKRW</sequence>
<evidence type="ECO:0000259" key="1">
    <source>
        <dbReference type="SMART" id="SM00587"/>
    </source>
</evidence>
<dbReference type="Pfam" id="PF02958">
    <property type="entry name" value="EcKL"/>
    <property type="match status" value="1"/>
</dbReference>
<dbReference type="InterPro" id="IPR015897">
    <property type="entry name" value="CHK_kinase-like"/>
</dbReference>
<keyword evidence="3" id="KW-1185">Reference proteome</keyword>
<evidence type="ECO:0000313" key="3">
    <source>
        <dbReference type="Proteomes" id="UP001162162"/>
    </source>
</evidence>
<organism evidence="2 3">
    <name type="scientific">Aromia moschata</name>
    <dbReference type="NCBI Taxonomy" id="1265417"/>
    <lineage>
        <taxon>Eukaryota</taxon>
        <taxon>Metazoa</taxon>
        <taxon>Ecdysozoa</taxon>
        <taxon>Arthropoda</taxon>
        <taxon>Hexapoda</taxon>
        <taxon>Insecta</taxon>
        <taxon>Pterygota</taxon>
        <taxon>Neoptera</taxon>
        <taxon>Endopterygota</taxon>
        <taxon>Coleoptera</taxon>
        <taxon>Polyphaga</taxon>
        <taxon>Cucujiformia</taxon>
        <taxon>Chrysomeloidea</taxon>
        <taxon>Cerambycidae</taxon>
        <taxon>Cerambycinae</taxon>
        <taxon>Callichromatini</taxon>
        <taxon>Aromia</taxon>
    </lineage>
</organism>
<dbReference type="InterPro" id="IPR011009">
    <property type="entry name" value="Kinase-like_dom_sf"/>
</dbReference>
<protein>
    <recommendedName>
        <fullName evidence="1">CHK kinase-like domain-containing protein</fullName>
    </recommendedName>
</protein>
<feature type="domain" description="CHK kinase-like" evidence="1">
    <location>
        <begin position="121"/>
        <end position="322"/>
    </location>
</feature>
<dbReference type="InterPro" id="IPR004119">
    <property type="entry name" value="EcKL"/>
</dbReference>
<reference evidence="2" key="1">
    <citation type="journal article" date="2023" name="Insect Mol. Biol.">
        <title>Genome sequencing provides insights into the evolution of gene families encoding plant cell wall-degrading enzymes in longhorned beetles.</title>
        <authorList>
            <person name="Shin N.R."/>
            <person name="Okamura Y."/>
            <person name="Kirsch R."/>
            <person name="Pauchet Y."/>
        </authorList>
    </citation>
    <scope>NUCLEOTIDE SEQUENCE</scope>
    <source>
        <strain evidence="2">AMC_N1</strain>
    </source>
</reference>
<name>A0AAV8ZBS7_9CUCU</name>
<comment type="caution">
    <text evidence="2">The sequence shown here is derived from an EMBL/GenBank/DDBJ whole genome shotgun (WGS) entry which is preliminary data.</text>
</comment>